<dbReference type="SUPFAM" id="SSF53041">
    <property type="entry name" value="Resolvase-like"/>
    <property type="match status" value="1"/>
</dbReference>
<dbReference type="GO" id="GO:0003677">
    <property type="term" value="F:DNA binding"/>
    <property type="evidence" value="ECO:0007669"/>
    <property type="project" value="InterPro"/>
</dbReference>
<dbReference type="AlphaFoldDB" id="A0A5S4YAM2"/>
<gene>
    <name evidence="3" type="ORF">FXV83_40410</name>
</gene>
<dbReference type="PROSITE" id="PS51737">
    <property type="entry name" value="RECOMBINASE_DNA_BIND"/>
    <property type="match status" value="1"/>
</dbReference>
<dbReference type="InterPro" id="IPR011109">
    <property type="entry name" value="DNA_bind_recombinase_dom"/>
</dbReference>
<dbReference type="InterPro" id="IPR038109">
    <property type="entry name" value="DNA_bind_recomb_sf"/>
</dbReference>
<evidence type="ECO:0000259" key="2">
    <source>
        <dbReference type="PROSITE" id="PS51737"/>
    </source>
</evidence>
<accession>A0A5S4YAM2</accession>
<dbReference type="InterPro" id="IPR050639">
    <property type="entry name" value="SSR_resolvase"/>
</dbReference>
<feature type="non-terminal residue" evidence="3">
    <location>
        <position position="394"/>
    </location>
</feature>
<dbReference type="GO" id="GO:0000150">
    <property type="term" value="F:DNA strand exchange activity"/>
    <property type="evidence" value="ECO:0007669"/>
    <property type="project" value="InterPro"/>
</dbReference>
<dbReference type="InterPro" id="IPR006119">
    <property type="entry name" value="Resolv_N"/>
</dbReference>
<dbReference type="EMBL" id="VSTH01000225">
    <property type="protein sequence ID" value="TYO61032.1"/>
    <property type="molecule type" value="Genomic_DNA"/>
</dbReference>
<name>A0A5S4YAM2_9BRAD</name>
<dbReference type="PANTHER" id="PTHR30461">
    <property type="entry name" value="DNA-INVERTASE FROM LAMBDOID PROPHAGE"/>
    <property type="match status" value="1"/>
</dbReference>
<sequence>MLISLTVADERLTTAHRAKLAYVYVRQSSVNQVRQHQESTELQYRLVDRAIGLGWPPERVRVIDEDLGKSGAGAVDRHGFQKLIAEIGLGNAGLVVSLDASRLARNNRDWHQLLELCSVFGVLIADGERLYDPRAYHDRLLLGLSGIMSEAELHQLRMRLHQGERQKAARGELRLPLPAGLAYDRAGTIILNPDEEVQARLHLVFAKFRELQSARRVMRYLDRNGLSLPVRPLLGPSPHEIVWRAPDSARVLSILQNPAYAGAYVYGRRQKDPSRCRPGSLTGTVKVAIADWAVCLDAAHPGYISWEEFMANQGRLADNVFRYEAGHSGVPRKGAALLQGIAICGRCGRRMSMRYTGPNADYPVYCCRSDRDQQGSALCQEVRALAVDALVERV</sequence>
<dbReference type="CDD" id="cd00338">
    <property type="entry name" value="Ser_Recombinase"/>
    <property type="match status" value="1"/>
</dbReference>
<keyword evidence="4" id="KW-1185">Reference proteome</keyword>
<dbReference type="RefSeq" id="WP_148745608.1">
    <property type="nucleotide sequence ID" value="NZ_VSTH01000225.1"/>
</dbReference>
<dbReference type="Pfam" id="PF00239">
    <property type="entry name" value="Resolvase"/>
    <property type="match status" value="1"/>
</dbReference>
<dbReference type="PROSITE" id="PS51736">
    <property type="entry name" value="RECOMBINASES_3"/>
    <property type="match status" value="1"/>
</dbReference>
<evidence type="ECO:0000259" key="1">
    <source>
        <dbReference type="PROSITE" id="PS51736"/>
    </source>
</evidence>
<proteinExistence type="predicted"/>
<evidence type="ECO:0000313" key="3">
    <source>
        <dbReference type="EMBL" id="TYO61032.1"/>
    </source>
</evidence>
<organism evidence="3 4">
    <name type="scientific">Bradyrhizobium hipponense</name>
    <dbReference type="NCBI Taxonomy" id="2605638"/>
    <lineage>
        <taxon>Bacteria</taxon>
        <taxon>Pseudomonadati</taxon>
        <taxon>Pseudomonadota</taxon>
        <taxon>Alphaproteobacteria</taxon>
        <taxon>Hyphomicrobiales</taxon>
        <taxon>Nitrobacteraceae</taxon>
        <taxon>Bradyrhizobium</taxon>
    </lineage>
</organism>
<feature type="domain" description="Recombinase" evidence="2">
    <location>
        <begin position="178"/>
        <end position="323"/>
    </location>
</feature>
<dbReference type="SMART" id="SM00857">
    <property type="entry name" value="Resolvase"/>
    <property type="match status" value="1"/>
</dbReference>
<reference evidence="3 4" key="1">
    <citation type="submission" date="2019-08" db="EMBL/GenBank/DDBJ databases">
        <title>Bradyrhizobium hipponensis sp. nov., a rhizobium isolated from a Lupinus angustifolius root nodule in Tunisia.</title>
        <authorList>
            <person name="Off K."/>
            <person name="Rejili M."/>
            <person name="Mars M."/>
            <person name="Brachmann A."/>
            <person name="Marin M."/>
        </authorList>
    </citation>
    <scope>NUCLEOTIDE SEQUENCE [LARGE SCALE GENOMIC DNA]</scope>
    <source>
        <strain evidence="4">aSej3</strain>
    </source>
</reference>
<comment type="caution">
    <text evidence="3">The sequence shown here is derived from an EMBL/GenBank/DDBJ whole genome shotgun (WGS) entry which is preliminary data.</text>
</comment>
<dbReference type="InterPro" id="IPR036162">
    <property type="entry name" value="Resolvase-like_N_sf"/>
</dbReference>
<dbReference type="Proteomes" id="UP000324797">
    <property type="component" value="Unassembled WGS sequence"/>
</dbReference>
<dbReference type="Gene3D" id="3.40.50.1390">
    <property type="entry name" value="Resolvase, N-terminal catalytic domain"/>
    <property type="match status" value="1"/>
</dbReference>
<dbReference type="Pfam" id="PF13408">
    <property type="entry name" value="Zn_ribbon_recom"/>
    <property type="match status" value="1"/>
</dbReference>
<dbReference type="Gene3D" id="3.90.1750.20">
    <property type="entry name" value="Putative Large Serine Recombinase, Chain B, Domain 2"/>
    <property type="match status" value="1"/>
</dbReference>
<protein>
    <submittedName>
        <fullName evidence="3">Recombinase family protein</fullName>
    </submittedName>
</protein>
<dbReference type="Pfam" id="PF07508">
    <property type="entry name" value="Recombinase"/>
    <property type="match status" value="1"/>
</dbReference>
<dbReference type="PANTHER" id="PTHR30461:SF23">
    <property type="entry name" value="DNA RECOMBINASE-RELATED"/>
    <property type="match status" value="1"/>
</dbReference>
<feature type="domain" description="Resolvase/invertase-type recombinase catalytic" evidence="1">
    <location>
        <begin position="20"/>
        <end position="171"/>
    </location>
</feature>
<evidence type="ECO:0000313" key="4">
    <source>
        <dbReference type="Proteomes" id="UP000324797"/>
    </source>
</evidence>
<dbReference type="InterPro" id="IPR025827">
    <property type="entry name" value="Zn_ribbon_recom_dom"/>
</dbReference>